<evidence type="ECO:0000256" key="1">
    <source>
        <dbReference type="SAM" id="Phobius"/>
    </source>
</evidence>
<proteinExistence type="predicted"/>
<dbReference type="KEGG" id="anf:AQPE_1926"/>
<dbReference type="PANTHER" id="PTHR36394:SF1">
    <property type="entry name" value="OS01G0277700 PROTEIN"/>
    <property type="match status" value="1"/>
</dbReference>
<dbReference type="EMBL" id="AP018694">
    <property type="protein sequence ID" value="BBE17769.1"/>
    <property type="molecule type" value="Genomic_DNA"/>
</dbReference>
<dbReference type="AlphaFoldDB" id="A0A5K7S8I5"/>
<dbReference type="Proteomes" id="UP001193389">
    <property type="component" value="Chromosome"/>
</dbReference>
<dbReference type="InterPro" id="IPR039447">
    <property type="entry name" value="UreH-like_TM_dom"/>
</dbReference>
<feature type="transmembrane region" description="Helical" evidence="1">
    <location>
        <begin position="85"/>
        <end position="103"/>
    </location>
</feature>
<organism evidence="3 4">
    <name type="scientific">Aquipluma nitroreducens</name>
    <dbReference type="NCBI Taxonomy" id="2010828"/>
    <lineage>
        <taxon>Bacteria</taxon>
        <taxon>Pseudomonadati</taxon>
        <taxon>Bacteroidota</taxon>
        <taxon>Bacteroidia</taxon>
        <taxon>Marinilabiliales</taxon>
        <taxon>Prolixibacteraceae</taxon>
        <taxon>Aquipluma</taxon>
    </lineage>
</organism>
<name>A0A5K7S8I5_9BACT</name>
<accession>A0A5K7S8I5</accession>
<sequence length="234" mass="25763">MNELILLSLTAASLGFIHTALGPDHYLPFIVLSKARNWSVPKTMWITFISGVGHVGGSVVIGLVGIALGISLNKLTFVEEFRGDIVALLLIAFGLGYSIYGFYKFLKNGGHHHLPNFLIPKNLREIKHQVSHGLEEKVDETKLTPWVLFIIFVFGPCEVLIPMLFIPAVQSSSTGIASVALFFGITTIATMMFIVYLGHLGSSFLKFKSKEKYMHLIAGLVILIAGLGMHFFGW</sequence>
<feature type="domain" description="Urease accessory protein UreH-like transmembrane" evidence="2">
    <location>
        <begin position="41"/>
        <end position="225"/>
    </location>
</feature>
<keyword evidence="4" id="KW-1185">Reference proteome</keyword>
<evidence type="ECO:0000259" key="2">
    <source>
        <dbReference type="Pfam" id="PF13386"/>
    </source>
</evidence>
<feature type="transmembrane region" description="Helical" evidence="1">
    <location>
        <begin position="146"/>
        <end position="166"/>
    </location>
</feature>
<keyword evidence="1" id="KW-1133">Transmembrane helix</keyword>
<evidence type="ECO:0000313" key="4">
    <source>
        <dbReference type="Proteomes" id="UP001193389"/>
    </source>
</evidence>
<evidence type="ECO:0000313" key="3">
    <source>
        <dbReference type="EMBL" id="BBE17769.1"/>
    </source>
</evidence>
<feature type="transmembrane region" description="Helical" evidence="1">
    <location>
        <begin position="178"/>
        <end position="201"/>
    </location>
</feature>
<protein>
    <recommendedName>
        <fullName evidence="2">Urease accessory protein UreH-like transmembrane domain-containing protein</fullName>
    </recommendedName>
</protein>
<reference evidence="3" key="1">
    <citation type="journal article" date="2020" name="Int. J. Syst. Evol. Microbiol.">
        <title>Aquipluma nitroreducens gen. nov. sp. nov., a novel facultatively anaerobic bacterium isolated from a freshwater lake.</title>
        <authorList>
            <person name="Watanabe M."/>
            <person name="Kojima H."/>
            <person name="Fukui M."/>
        </authorList>
    </citation>
    <scope>NUCLEOTIDE SEQUENCE</scope>
    <source>
        <strain evidence="3">MeG22</strain>
    </source>
</reference>
<dbReference type="Pfam" id="PF13386">
    <property type="entry name" value="DsbD_2"/>
    <property type="match status" value="1"/>
</dbReference>
<dbReference type="PANTHER" id="PTHR36394">
    <property type="entry name" value="OS01G0277700 PROTEIN"/>
    <property type="match status" value="1"/>
</dbReference>
<feature type="transmembrane region" description="Helical" evidence="1">
    <location>
        <begin position="43"/>
        <end position="73"/>
    </location>
</feature>
<gene>
    <name evidence="3" type="ORF">AQPE_1926</name>
</gene>
<keyword evidence="1" id="KW-0472">Membrane</keyword>
<dbReference type="RefSeq" id="WP_318350742.1">
    <property type="nucleotide sequence ID" value="NZ_AP018694.1"/>
</dbReference>
<feature type="transmembrane region" description="Helical" evidence="1">
    <location>
        <begin position="213"/>
        <end position="232"/>
    </location>
</feature>
<keyword evidence="1" id="KW-0812">Transmembrane</keyword>